<sequence>MARKLHYFNVNGLGEPIRYILHYAGQKFEDVQYDVKKWPIPHVKDFLPYGQLPLYEEGGKTLNQSLAIARYIASQVHLLPTDAWEQAEIDAVALNIYDYWSKVVTYIKETDPVKKAAYKKEILEEFINFYFSRFEKELKKNNGFFGKKLTWVDFVLVGIVEATNLFLGIEVQKQFPTVQTLVTKVRSLPGVKEYIAKRTPYQV</sequence>
<dbReference type="InterPro" id="IPR004045">
    <property type="entry name" value="Glutathione_S-Trfase_N"/>
</dbReference>
<organism evidence="8">
    <name type="scientific">Pieris rapae</name>
    <name type="common">Small white butterfly</name>
    <name type="synonym">Artogeia rapae</name>
    <dbReference type="NCBI Taxonomy" id="64459"/>
    <lineage>
        <taxon>Eukaryota</taxon>
        <taxon>Metazoa</taxon>
        <taxon>Ecdysozoa</taxon>
        <taxon>Arthropoda</taxon>
        <taxon>Hexapoda</taxon>
        <taxon>Insecta</taxon>
        <taxon>Pterygota</taxon>
        <taxon>Neoptera</taxon>
        <taxon>Endopterygota</taxon>
        <taxon>Lepidoptera</taxon>
        <taxon>Glossata</taxon>
        <taxon>Ditrysia</taxon>
        <taxon>Papilionoidea</taxon>
        <taxon>Pieridae</taxon>
        <taxon>Pierinae</taxon>
        <taxon>Pieris</taxon>
    </lineage>
</organism>
<dbReference type="InterPro" id="IPR036282">
    <property type="entry name" value="Glutathione-S-Trfase_C_sf"/>
</dbReference>
<dbReference type="InterPro" id="IPR010987">
    <property type="entry name" value="Glutathione-S-Trfase_C-like"/>
</dbReference>
<protein>
    <recommendedName>
        <fullName evidence="2">glutathione transferase</fullName>
        <ecNumber evidence="2">2.5.1.18</ecNumber>
    </recommendedName>
</protein>
<evidence type="ECO:0000259" key="6">
    <source>
        <dbReference type="PROSITE" id="PS50404"/>
    </source>
</evidence>
<evidence type="ECO:0000256" key="2">
    <source>
        <dbReference type="ARBA" id="ARBA00012452"/>
    </source>
</evidence>
<evidence type="ECO:0000256" key="3">
    <source>
        <dbReference type="ARBA" id="ARBA00022679"/>
    </source>
</evidence>
<dbReference type="GO" id="GO:0004364">
    <property type="term" value="F:glutathione transferase activity"/>
    <property type="evidence" value="ECO:0007669"/>
    <property type="project" value="UniProtKB-EC"/>
</dbReference>
<dbReference type="SUPFAM" id="SSF52833">
    <property type="entry name" value="Thioredoxin-like"/>
    <property type="match status" value="1"/>
</dbReference>
<dbReference type="PANTHER" id="PTHR11571">
    <property type="entry name" value="GLUTATHIONE S-TRANSFERASE"/>
    <property type="match status" value="1"/>
</dbReference>
<dbReference type="EMBL" id="KX229718">
    <property type="protein sequence ID" value="APW77579.1"/>
    <property type="molecule type" value="mRNA"/>
</dbReference>
<dbReference type="PROSITE" id="PS50405">
    <property type="entry name" value="GST_CTER"/>
    <property type="match status" value="1"/>
</dbReference>
<dbReference type="CDD" id="cd03039">
    <property type="entry name" value="GST_N_Sigma_like"/>
    <property type="match status" value="1"/>
</dbReference>
<evidence type="ECO:0000259" key="7">
    <source>
        <dbReference type="PROSITE" id="PS50405"/>
    </source>
</evidence>
<evidence type="ECO:0000313" key="8">
    <source>
        <dbReference type="EMBL" id="APW77579.1"/>
    </source>
</evidence>
<evidence type="ECO:0000256" key="4">
    <source>
        <dbReference type="ARBA" id="ARBA00038317"/>
    </source>
</evidence>
<dbReference type="SFLD" id="SFLDG01205">
    <property type="entry name" value="AMPS.1"/>
    <property type="match status" value="1"/>
</dbReference>
<comment type="subunit">
    <text evidence="1">Homodimer.</text>
</comment>
<dbReference type="SUPFAM" id="SSF47616">
    <property type="entry name" value="GST C-terminal domain-like"/>
    <property type="match status" value="1"/>
</dbReference>
<name>A0A1P8L0T9_PIERA</name>
<dbReference type="SFLD" id="SFLDS00019">
    <property type="entry name" value="Glutathione_Transferase_(cytos"/>
    <property type="match status" value="1"/>
</dbReference>
<dbReference type="FunFam" id="1.20.1050.10:FF:000030">
    <property type="entry name" value="Glutathione S-transferase S1"/>
    <property type="match status" value="1"/>
</dbReference>
<dbReference type="PANTHER" id="PTHR11571:SF224">
    <property type="entry name" value="HEMATOPOIETIC PROSTAGLANDIN D SYNTHASE"/>
    <property type="match status" value="1"/>
</dbReference>
<dbReference type="EC" id="2.5.1.18" evidence="2"/>
<dbReference type="Gene3D" id="3.40.30.10">
    <property type="entry name" value="Glutaredoxin"/>
    <property type="match status" value="1"/>
</dbReference>
<dbReference type="Pfam" id="PF02798">
    <property type="entry name" value="GST_N"/>
    <property type="match status" value="1"/>
</dbReference>
<keyword evidence="3 8" id="KW-0808">Transferase</keyword>
<dbReference type="InterPro" id="IPR004046">
    <property type="entry name" value="GST_C"/>
</dbReference>
<dbReference type="PROSITE" id="PS50404">
    <property type="entry name" value="GST_NTER"/>
    <property type="match status" value="1"/>
</dbReference>
<dbReference type="Gene3D" id="1.20.1050.10">
    <property type="match status" value="1"/>
</dbReference>
<comment type="similarity">
    <text evidence="4">Belongs to the GST superfamily. Sigma family.</text>
</comment>
<dbReference type="GO" id="GO:0006749">
    <property type="term" value="P:glutathione metabolic process"/>
    <property type="evidence" value="ECO:0007669"/>
    <property type="project" value="TreeGrafter"/>
</dbReference>
<dbReference type="InterPro" id="IPR050213">
    <property type="entry name" value="GST_superfamily"/>
</dbReference>
<comment type="catalytic activity">
    <reaction evidence="5">
        <text>RX + glutathione = an S-substituted glutathione + a halide anion + H(+)</text>
        <dbReference type="Rhea" id="RHEA:16437"/>
        <dbReference type="ChEBI" id="CHEBI:15378"/>
        <dbReference type="ChEBI" id="CHEBI:16042"/>
        <dbReference type="ChEBI" id="CHEBI:17792"/>
        <dbReference type="ChEBI" id="CHEBI:57925"/>
        <dbReference type="ChEBI" id="CHEBI:90779"/>
        <dbReference type="EC" id="2.5.1.18"/>
    </reaction>
</comment>
<reference evidence="8" key="1">
    <citation type="submission" date="2016-05" db="EMBL/GenBank/DDBJ databases">
        <title>Identification of glutathione S-transferase genes from Pieris rapae.</title>
        <authorList>
            <person name="Liu S."/>
            <person name="Li S.-G."/>
        </authorList>
    </citation>
    <scope>NUCLEOTIDE SEQUENCE</scope>
    <source>
        <strain evidence="8">HF</strain>
    </source>
</reference>
<feature type="domain" description="GST C-terminal" evidence="7">
    <location>
        <begin position="82"/>
        <end position="203"/>
    </location>
</feature>
<dbReference type="SFLD" id="SFLDG00363">
    <property type="entry name" value="AMPS_(cytGST):_Alpha-__Mu-__Pi"/>
    <property type="match status" value="1"/>
</dbReference>
<feature type="domain" description="GST N-terminal" evidence="6">
    <location>
        <begin position="1"/>
        <end position="80"/>
    </location>
</feature>
<proteinExistence type="evidence at transcript level"/>
<evidence type="ECO:0000256" key="5">
    <source>
        <dbReference type="ARBA" id="ARBA00047960"/>
    </source>
</evidence>
<dbReference type="AlphaFoldDB" id="A0A1P8L0T9"/>
<accession>A0A1P8L0T9</accession>
<dbReference type="InterPro" id="IPR036249">
    <property type="entry name" value="Thioredoxin-like_sf"/>
</dbReference>
<dbReference type="CDD" id="cd03192">
    <property type="entry name" value="GST_C_Sigma_like"/>
    <property type="match status" value="1"/>
</dbReference>
<dbReference type="InterPro" id="IPR040079">
    <property type="entry name" value="Glutathione_S-Trfase"/>
</dbReference>
<evidence type="ECO:0000256" key="1">
    <source>
        <dbReference type="ARBA" id="ARBA00011738"/>
    </source>
</evidence>
<dbReference type="Pfam" id="PF14497">
    <property type="entry name" value="GST_C_3"/>
    <property type="match status" value="1"/>
</dbReference>